<feature type="compositionally biased region" description="Basic and acidic residues" evidence="1">
    <location>
        <begin position="589"/>
        <end position="598"/>
    </location>
</feature>
<proteinExistence type="predicted"/>
<feature type="compositionally biased region" description="Basic and acidic residues" evidence="1">
    <location>
        <begin position="1595"/>
        <end position="1604"/>
    </location>
</feature>
<reference evidence="2" key="1">
    <citation type="submission" date="2022-01" db="EMBL/GenBank/DDBJ databases">
        <authorList>
            <person name="King R."/>
        </authorList>
    </citation>
    <scope>NUCLEOTIDE SEQUENCE</scope>
</reference>
<organism evidence="2 3">
    <name type="scientific">Nezara viridula</name>
    <name type="common">Southern green stink bug</name>
    <name type="synonym">Cimex viridulus</name>
    <dbReference type="NCBI Taxonomy" id="85310"/>
    <lineage>
        <taxon>Eukaryota</taxon>
        <taxon>Metazoa</taxon>
        <taxon>Ecdysozoa</taxon>
        <taxon>Arthropoda</taxon>
        <taxon>Hexapoda</taxon>
        <taxon>Insecta</taxon>
        <taxon>Pterygota</taxon>
        <taxon>Neoptera</taxon>
        <taxon>Paraneoptera</taxon>
        <taxon>Hemiptera</taxon>
        <taxon>Heteroptera</taxon>
        <taxon>Panheteroptera</taxon>
        <taxon>Pentatomomorpha</taxon>
        <taxon>Pentatomoidea</taxon>
        <taxon>Pentatomidae</taxon>
        <taxon>Pentatominae</taxon>
        <taxon>Nezara</taxon>
    </lineage>
</organism>
<sequence>MAMKIRAQPNLNFPGAKRNEELRRKFRSFLIWENKPFSETVSTYRKRKSDSHVKVDDRRIIYDRLDRRDDMLTSQEMLDDDTIKPLSNPSDPYDDINLFWSPRELLYATKALATYDVKELYKKNPYTVKNILHLIFLIVKYKPLLKDLLEVGEYFQRFPEDVKDEDMVCIALFDILCRGNGITLENEMNASLRTEYKSIGLKVVYMQVEKDKIHYFAQVHDRLTDIGASSVHNLLPTTTPIQINFEFPMIFDVWINKSKLDIFPEELLEGAGFKRASTRTSSEMTYNEIVELPYFFELGVSNYSEFVKTSHYCNHVFIPADRNHCLAMAQVVKLLYKGGITNGTVIQTHILSLGSTAYFAYLLNLAFPLTIKLKVFGADQMKASFESYFDLLNLKNVKVFSERFYIVNVRKKDIASTACVLINPETVFNPSLNLINETMKRGCDIVYLKSTYELFSENDTFNYSFVNQHTQDLKEIAKSYIQRALSIPKVKFVVYQSFDTKETADDNIALYVVNFARECSHTTIETVKENMSPTEMEDANYHYCKQLNLYFRQGNTQNNRISPALWGSKPPFITTIYHVDPVIYDSETEGERNEKNSTSDKPSSLKSYSVKSAPYPGEKQLRKFSPMAYSMTSESWREKIRNVVSGSGFSTYSDMKKKIISSKGNIKSSKDRKRGKYGSVKSESSNKSNLQMCDKKIFETFFREDYFVKKTRSLSSTISSVRRRSSMTLLQVRGSPPDFKKMVLSNDMFKNEQTPILSEKEDPVLKKILKNKRSKKKSGGDKKEVLFSDEVENIDFQQVSESNVSSQIQNTVSESSSDYKKNERLSKKKLNYMEDTPPQIKEKSDKELNRGSSTSKYFQETSQKKNVKRNKNPRTSKKMDEAVKEQTLLTAQHSPINVNKIIDSKAKVRKLPKKSYITNQSNILPKNYSKVAKEVPLISFGTRIQQKSTRGSTPTPNLKSKNRILLNKENTTVKKKADVKEVYTASSQQKPLKFHVNTKKQLNNMQKRFKTEIIESFQNQFFHSKKQSDVEEKSNCEHTRPSSSSVSWRTYARTARKLSDLNLLEMLKNKSLKNEKQRRTKSGSKRTKDIDSSVSTVSELDDITDDDVTNFSRRNDTVLWSYYKNEDFTKLLMEIEKNERNPYPASSILKREKSDNISLTTSILEMHQKELESSVSQSAPRLNKNKEKMISKRKTKSKNKTKSKKKLQNKKKSRNDSNTKIKKSLTKIIMEHNEGTQTKTSRKTEVYNIGTQADQLEIYMSLMKQENNQQGIEFINNPIHHSTMASQSAQSVSQDQETALEEYLNVSSQPESKPNQEQAVTVSKIISWFRKLESQAPIPPRFVSYVLKRRPAKDSSTISRTEQSSVQVEDSEDMIEEGVDDISELNQDYKIEDAQTILAQMKMYDTGERNLNKLINTDFTEFIDFDLILHKDLDEKDSREKQVPEAPEAREEIVALNKNLLKFKADELSYESFTDDDGYEEQEPFDMETEGKEMNNLLVKLIDNIFETDAKTRRITGETVSIHTEEVVKVSPSQSRHSLVDSEEQLQSRNMEEVWKNTPKEEWNEKNKELVYKTEEEKTEVTECECEPEAESEEDLKQPDLESDRAGTSVGEVFFSSTPTDGLSPLAKELYEIRDVIEFYLHSKVVSFYLYTFNIHIIQIDRKKCLCCIPLNSYLFNIFIPLNEKSFWDPTTLNYNINNSFIKPISTASI</sequence>
<feature type="compositionally biased region" description="Basic residues" evidence="1">
    <location>
        <begin position="865"/>
        <end position="876"/>
    </location>
</feature>
<feature type="compositionally biased region" description="Polar residues" evidence="1">
    <location>
        <begin position="850"/>
        <end position="861"/>
    </location>
</feature>
<feature type="region of interest" description="Disordered" evidence="1">
    <location>
        <begin position="1028"/>
        <end position="1049"/>
    </location>
</feature>
<dbReference type="EMBL" id="OV725077">
    <property type="protein sequence ID" value="CAH1392331.1"/>
    <property type="molecule type" value="Genomic_DNA"/>
</dbReference>
<feature type="region of interest" description="Disordered" evidence="1">
    <location>
        <begin position="587"/>
        <end position="613"/>
    </location>
</feature>
<feature type="region of interest" description="Disordered" evidence="1">
    <location>
        <begin position="1069"/>
        <end position="1092"/>
    </location>
</feature>
<dbReference type="PANTHER" id="PTHR14663">
    <property type="entry name" value="METHYLTRANSFERASE NSUN7-RELATED"/>
    <property type="match status" value="1"/>
</dbReference>
<feature type="region of interest" description="Disordered" evidence="1">
    <location>
        <begin position="1581"/>
        <end position="1604"/>
    </location>
</feature>
<dbReference type="PANTHER" id="PTHR14663:SF2">
    <property type="entry name" value="METHYLTRANSFERASE NSUN7-RELATED"/>
    <property type="match status" value="1"/>
</dbReference>
<feature type="compositionally biased region" description="Basic and acidic residues" evidence="1">
    <location>
        <begin position="1028"/>
        <end position="1040"/>
    </location>
</feature>
<feature type="compositionally biased region" description="Polar residues" evidence="1">
    <location>
        <begin position="599"/>
        <end position="610"/>
    </location>
</feature>
<dbReference type="OrthoDB" id="6817893at2759"/>
<dbReference type="InterPro" id="IPR042620">
    <property type="entry name" value="NSUN7"/>
</dbReference>
<keyword evidence="3" id="KW-1185">Reference proteome</keyword>
<name>A0A9P0EEH7_NEZVI</name>
<feature type="region of interest" description="Disordered" evidence="1">
    <location>
        <begin position="663"/>
        <end position="685"/>
    </location>
</feature>
<feature type="compositionally biased region" description="Acidic residues" evidence="1">
    <location>
        <begin position="1582"/>
        <end position="1594"/>
    </location>
</feature>
<feature type="region of interest" description="Disordered" evidence="1">
    <location>
        <begin position="798"/>
        <end position="879"/>
    </location>
</feature>
<evidence type="ECO:0000313" key="3">
    <source>
        <dbReference type="Proteomes" id="UP001152798"/>
    </source>
</evidence>
<accession>A0A9P0EEH7</accession>
<evidence type="ECO:0000256" key="1">
    <source>
        <dbReference type="SAM" id="MobiDB-lite"/>
    </source>
</evidence>
<protein>
    <submittedName>
        <fullName evidence="2">Uncharacterized protein</fullName>
    </submittedName>
</protein>
<feature type="compositionally biased region" description="Polar residues" evidence="1">
    <location>
        <begin position="798"/>
        <end position="816"/>
    </location>
</feature>
<feature type="compositionally biased region" description="Basic residues" evidence="1">
    <location>
        <begin position="1191"/>
        <end position="1213"/>
    </location>
</feature>
<feature type="region of interest" description="Disordered" evidence="1">
    <location>
        <begin position="1170"/>
        <end position="1223"/>
    </location>
</feature>
<evidence type="ECO:0000313" key="2">
    <source>
        <dbReference type="EMBL" id="CAH1392331.1"/>
    </source>
</evidence>
<feature type="compositionally biased region" description="Basic and acidic residues" evidence="1">
    <location>
        <begin position="840"/>
        <end position="849"/>
    </location>
</feature>
<dbReference type="Proteomes" id="UP001152798">
    <property type="component" value="Chromosome 1"/>
</dbReference>
<gene>
    <name evidence="2" type="ORF">NEZAVI_LOCUS3175</name>
</gene>